<keyword evidence="2" id="KW-0812">Transmembrane</keyword>
<name>A0ABQ5RBY9_9ACTN</name>
<feature type="region of interest" description="Disordered" evidence="1">
    <location>
        <begin position="226"/>
        <end position="255"/>
    </location>
</feature>
<sequence length="413" mass="42999">MDNRAQDVRVALESANVPSPRVDLVRAVEAGTRVRRRRWYAAAGGVTALAMVGTFALAQALGAPPAQGPDGIDTLAGDPVKPYTNCTVRTLPMPDAQEFAGYVAADPTGRYAVGGVAERDGSTRAVLWTDGKPQVLDVRAKTVEARDVNAAGVVVGSATAENGREFAWIYRDGAVRELRVTGLPGSATARAVNERGDVLGGVWTSKRSMTVVWTGEDLGSVVQVRTTGDPGPRDIAEDGTLVGGTQSEASAKPGRPMVWTPDGTPKQLDVPAGFTGGHATAVRGGWAIGWLSKAATEQYATDAPLTIKPQTNPTRVAMDVSTSIPARWELSTGAVTTWPERAGPAEAVNAAGWAVLTSPPGGGPAAVVRDGQVYEVAGSANGFPMTISDDGRHLYGMPTGSDRAGMDLLLWTC</sequence>
<comment type="caution">
    <text evidence="3">The sequence shown here is derived from an EMBL/GenBank/DDBJ whole genome shotgun (WGS) entry which is preliminary data.</text>
</comment>
<accession>A0ABQ5RBY9</accession>
<evidence type="ECO:0000256" key="1">
    <source>
        <dbReference type="SAM" id="MobiDB-lite"/>
    </source>
</evidence>
<reference evidence="3" key="1">
    <citation type="submission" date="2022-12" db="EMBL/GenBank/DDBJ databases">
        <title>New Phytohabitans aurantiacus sp. RD004123 nov., an actinomycete isolated from soil.</title>
        <authorList>
            <person name="Triningsih D.W."/>
            <person name="Harunari E."/>
            <person name="Igarashi Y."/>
        </authorList>
    </citation>
    <scope>NUCLEOTIDE SEQUENCE</scope>
    <source>
        <strain evidence="3">RD004123</strain>
    </source>
</reference>
<evidence type="ECO:0000313" key="3">
    <source>
        <dbReference type="EMBL" id="GLI03111.1"/>
    </source>
</evidence>
<dbReference type="Proteomes" id="UP001144280">
    <property type="component" value="Unassembled WGS sequence"/>
</dbReference>
<evidence type="ECO:0000313" key="4">
    <source>
        <dbReference type="Proteomes" id="UP001144280"/>
    </source>
</evidence>
<protein>
    <recommendedName>
        <fullName evidence="5">Lipoprotein LpqB beta-propeller domain-containing protein</fullName>
    </recommendedName>
</protein>
<keyword evidence="2" id="KW-0472">Membrane</keyword>
<organism evidence="3 4">
    <name type="scientific">Phytohabitans aurantiacus</name>
    <dbReference type="NCBI Taxonomy" id="3016789"/>
    <lineage>
        <taxon>Bacteria</taxon>
        <taxon>Bacillati</taxon>
        <taxon>Actinomycetota</taxon>
        <taxon>Actinomycetes</taxon>
        <taxon>Micromonosporales</taxon>
        <taxon>Micromonosporaceae</taxon>
    </lineage>
</organism>
<proteinExistence type="predicted"/>
<feature type="transmembrane region" description="Helical" evidence="2">
    <location>
        <begin position="39"/>
        <end position="58"/>
    </location>
</feature>
<evidence type="ECO:0008006" key="5">
    <source>
        <dbReference type="Google" id="ProtNLM"/>
    </source>
</evidence>
<keyword evidence="2" id="KW-1133">Transmembrane helix</keyword>
<keyword evidence="4" id="KW-1185">Reference proteome</keyword>
<gene>
    <name evidence="3" type="ORF">Pa4123_83890</name>
</gene>
<evidence type="ECO:0000256" key="2">
    <source>
        <dbReference type="SAM" id="Phobius"/>
    </source>
</evidence>
<dbReference type="EMBL" id="BSDI01000076">
    <property type="protein sequence ID" value="GLI03111.1"/>
    <property type="molecule type" value="Genomic_DNA"/>
</dbReference>
<dbReference type="RefSeq" id="WP_281905065.1">
    <property type="nucleotide sequence ID" value="NZ_BSDI01000076.1"/>
</dbReference>